<proteinExistence type="predicted"/>
<protein>
    <submittedName>
        <fullName evidence="8">RDD family protein</fullName>
    </submittedName>
</protein>
<name>A0ABY8V9Q3_9FLAO</name>
<evidence type="ECO:0000256" key="6">
    <source>
        <dbReference type="SAM" id="Phobius"/>
    </source>
</evidence>
<keyword evidence="4 6" id="KW-1133">Transmembrane helix</keyword>
<dbReference type="InterPro" id="IPR010432">
    <property type="entry name" value="RDD"/>
</dbReference>
<feature type="transmembrane region" description="Helical" evidence="6">
    <location>
        <begin position="66"/>
        <end position="83"/>
    </location>
</feature>
<reference evidence="8 9" key="1">
    <citation type="submission" date="2022-09" db="EMBL/GenBank/DDBJ databases">
        <title>Whole genome sequencing analysis of tet(X)-positive Empedobacter falsenii YWS9-3.</title>
        <authorList>
            <person name="Chen C."/>
            <person name="Lv Y.-L."/>
        </authorList>
    </citation>
    <scope>NUCLEOTIDE SEQUENCE [LARGE SCALE GENOMIC DNA]</scope>
    <source>
        <strain evidence="8 9">YWS9-3_T</strain>
    </source>
</reference>
<evidence type="ECO:0000313" key="8">
    <source>
        <dbReference type="EMBL" id="WIH98420.1"/>
    </source>
</evidence>
<evidence type="ECO:0000256" key="2">
    <source>
        <dbReference type="ARBA" id="ARBA00022475"/>
    </source>
</evidence>
<feature type="domain" description="RDD" evidence="7">
    <location>
        <begin position="16"/>
        <end position="125"/>
    </location>
</feature>
<dbReference type="PANTHER" id="PTHR36115:SF4">
    <property type="entry name" value="MEMBRANE PROTEIN"/>
    <property type="match status" value="1"/>
</dbReference>
<evidence type="ECO:0000313" key="9">
    <source>
        <dbReference type="Proteomes" id="UP001223501"/>
    </source>
</evidence>
<sequence length="171" mass="19524">MYQDYKVGEHKANKGIRFLNFIIDYVSIILVTMLFFGIIATIIVLINPESNILYQLENINPLLDRIITAIFYILLIFLSEFLTKGRSLGKLITGTKVVMIDGSEPTTKDYFNRNLCRLIPFDVLTFLGENGWHDKISNTTVVNKKAFEADLSYEDIIDTIGNTESESNMIK</sequence>
<feature type="transmembrane region" description="Helical" evidence="6">
    <location>
        <begin position="21"/>
        <end position="46"/>
    </location>
</feature>
<keyword evidence="2" id="KW-1003">Cell membrane</keyword>
<gene>
    <name evidence="8" type="ORF">OBA43_05695</name>
</gene>
<evidence type="ECO:0000256" key="3">
    <source>
        <dbReference type="ARBA" id="ARBA00022692"/>
    </source>
</evidence>
<comment type="subcellular location">
    <subcellularLocation>
        <location evidence="1">Cell membrane</location>
        <topology evidence="1">Multi-pass membrane protein</topology>
    </subcellularLocation>
</comment>
<keyword evidence="3 6" id="KW-0812">Transmembrane</keyword>
<evidence type="ECO:0000256" key="4">
    <source>
        <dbReference type="ARBA" id="ARBA00022989"/>
    </source>
</evidence>
<evidence type="ECO:0000256" key="1">
    <source>
        <dbReference type="ARBA" id="ARBA00004651"/>
    </source>
</evidence>
<keyword evidence="5 6" id="KW-0472">Membrane</keyword>
<dbReference type="RefSeq" id="WP_188319643.1">
    <property type="nucleotide sequence ID" value="NZ_CP106831.1"/>
</dbReference>
<keyword evidence="9" id="KW-1185">Reference proteome</keyword>
<dbReference type="EMBL" id="CP106831">
    <property type="protein sequence ID" value="WIH98420.1"/>
    <property type="molecule type" value="Genomic_DNA"/>
</dbReference>
<evidence type="ECO:0000256" key="5">
    <source>
        <dbReference type="ARBA" id="ARBA00023136"/>
    </source>
</evidence>
<evidence type="ECO:0000259" key="7">
    <source>
        <dbReference type="Pfam" id="PF06271"/>
    </source>
</evidence>
<dbReference type="Proteomes" id="UP001223501">
    <property type="component" value="Chromosome"/>
</dbReference>
<dbReference type="PANTHER" id="PTHR36115">
    <property type="entry name" value="PROLINE-RICH ANTIGEN HOMOLOG-RELATED"/>
    <property type="match status" value="1"/>
</dbReference>
<organism evidence="8 9">
    <name type="scientific">Empedobacter falsenii</name>
    <dbReference type="NCBI Taxonomy" id="343874"/>
    <lineage>
        <taxon>Bacteria</taxon>
        <taxon>Pseudomonadati</taxon>
        <taxon>Bacteroidota</taxon>
        <taxon>Flavobacteriia</taxon>
        <taxon>Flavobacteriales</taxon>
        <taxon>Weeksellaceae</taxon>
        <taxon>Empedobacter</taxon>
    </lineage>
</organism>
<dbReference type="InterPro" id="IPR051791">
    <property type="entry name" value="Pra-immunoreactive"/>
</dbReference>
<dbReference type="Pfam" id="PF06271">
    <property type="entry name" value="RDD"/>
    <property type="match status" value="1"/>
</dbReference>
<accession>A0ABY8V9Q3</accession>